<dbReference type="Pfam" id="PF03109">
    <property type="entry name" value="ABC1"/>
    <property type="match status" value="1"/>
</dbReference>
<comment type="caution">
    <text evidence="3">The sequence shown here is derived from an EMBL/GenBank/DDBJ whole genome shotgun (WGS) entry which is preliminary data.</text>
</comment>
<accession>A0A1F5EI83</accession>
<dbReference type="InterPro" id="IPR011009">
    <property type="entry name" value="Kinase-like_dom_sf"/>
</dbReference>
<dbReference type="InterPro" id="IPR004147">
    <property type="entry name" value="ABC1_dom"/>
</dbReference>
<dbReference type="PANTHER" id="PTHR10566">
    <property type="entry name" value="CHAPERONE-ACTIVITY OF BC1 COMPLEX CABC1 -RELATED"/>
    <property type="match status" value="1"/>
</dbReference>
<evidence type="ECO:0000259" key="2">
    <source>
        <dbReference type="Pfam" id="PF03109"/>
    </source>
</evidence>
<name>A0A1F5EI83_9BACT</name>
<dbReference type="PANTHER" id="PTHR10566:SF113">
    <property type="entry name" value="PROTEIN ACTIVITY OF BC1 COMPLEX KINASE 7, CHLOROPLASTIC"/>
    <property type="match status" value="1"/>
</dbReference>
<evidence type="ECO:0000313" key="4">
    <source>
        <dbReference type="Proteomes" id="UP000186029"/>
    </source>
</evidence>
<protein>
    <recommendedName>
        <fullName evidence="2">ABC1 atypical kinase-like domain-containing protein</fullName>
    </recommendedName>
</protein>
<dbReference type="STRING" id="1797580.A2Z61_01020"/>
<dbReference type="EMBL" id="MFAC01000014">
    <property type="protein sequence ID" value="OGD67040.1"/>
    <property type="molecule type" value="Genomic_DNA"/>
</dbReference>
<dbReference type="SUPFAM" id="SSF56112">
    <property type="entry name" value="Protein kinase-like (PK-like)"/>
    <property type="match status" value="1"/>
</dbReference>
<proteinExistence type="inferred from homology"/>
<feature type="domain" description="ABC1 atypical kinase-like" evidence="2">
    <location>
        <begin position="78"/>
        <end position="311"/>
    </location>
</feature>
<gene>
    <name evidence="3" type="ORF">A2Z61_01020</name>
</gene>
<dbReference type="CDD" id="cd05121">
    <property type="entry name" value="ABC1_ADCK3-like"/>
    <property type="match status" value="1"/>
</dbReference>
<evidence type="ECO:0000256" key="1">
    <source>
        <dbReference type="ARBA" id="ARBA00009670"/>
    </source>
</evidence>
<sequence length="515" mass="60473">MQPFIFIERIFLISFIFLKYSVKKTYIDQFGVRQRLDNPIRLRLVFEDVGGIFMKFGQILAMRFDLLPINYAVALLNLLDNARTIPNNKMFGVFLDDTRKNIKDVFDNFNETSISTASFAQVYKGTYNGKDIIIKIQKPNVKRYITSDMVLLRIFAYIIDGVGILKTVSMSDVLFQFKEWLHDELDYTIEARNAQTIYDNVKKNRLENIVIPIIYHEFTTKRIIVQEFLYGFQVNKIINELMVNPEHIKNTLKENGIDLLRVSNLFISDLMRQYFIDGVFHADPHPANLMIFSKNKIGYIDFGIIGKSKYNNFDLLRYINGVAELEFKIAADGMVNFIGTYIKNEMGSVLDDKKIKTFYDIVLRFITDKLTEDFKPIVNDWHFHTGNKDLELKERSAAVAFLKMVKAVEKYHLKFPSDVIAFIRALLIIDMVCLKMADNFNMIKAIQSFFNLHSLEKVKTSIHNKEAYRIYGTRQIKENLEYNREQEYNMKEKFTDIVYILAEKYPELYNKIKRV</sequence>
<organism evidence="3 4">
    <name type="scientific">Candidatus Campbellbacteria bacterium RIFCSPLOWO2_02_35_12</name>
    <dbReference type="NCBI Taxonomy" id="1797580"/>
    <lineage>
        <taxon>Bacteria</taxon>
        <taxon>Candidatus Campbelliibacteriota</taxon>
    </lineage>
</organism>
<evidence type="ECO:0000313" key="3">
    <source>
        <dbReference type="EMBL" id="OGD67040.1"/>
    </source>
</evidence>
<dbReference type="Proteomes" id="UP000186029">
    <property type="component" value="Unassembled WGS sequence"/>
</dbReference>
<dbReference type="InterPro" id="IPR050154">
    <property type="entry name" value="UbiB_kinase"/>
</dbReference>
<comment type="similarity">
    <text evidence="1">Belongs to the protein kinase superfamily. ADCK protein kinase family.</text>
</comment>
<dbReference type="AlphaFoldDB" id="A0A1F5EI83"/>
<reference evidence="3 4" key="1">
    <citation type="journal article" date="2016" name="Nat. Commun.">
        <title>Thousands of microbial genomes shed light on interconnected biogeochemical processes in an aquifer system.</title>
        <authorList>
            <person name="Anantharaman K."/>
            <person name="Brown C.T."/>
            <person name="Hug L.A."/>
            <person name="Sharon I."/>
            <person name="Castelle C.J."/>
            <person name="Probst A.J."/>
            <person name="Thomas B.C."/>
            <person name="Singh A."/>
            <person name="Wilkins M.J."/>
            <person name="Karaoz U."/>
            <person name="Brodie E.L."/>
            <person name="Williams K.H."/>
            <person name="Hubbard S.S."/>
            <person name="Banfield J.F."/>
        </authorList>
    </citation>
    <scope>NUCLEOTIDE SEQUENCE [LARGE SCALE GENOMIC DNA]</scope>
</reference>